<name>A0ABV7RJG9_9NEIS</name>
<proteinExistence type="predicted"/>
<dbReference type="InterPro" id="IPR017941">
    <property type="entry name" value="Rieske_2Fe-2S"/>
</dbReference>
<dbReference type="EMBL" id="JBHRXN010000031">
    <property type="protein sequence ID" value="MFC3532780.1"/>
    <property type="molecule type" value="Genomic_DNA"/>
</dbReference>
<dbReference type="InterPro" id="IPR050584">
    <property type="entry name" value="Cholesterol_7-desaturase"/>
</dbReference>
<evidence type="ECO:0000313" key="7">
    <source>
        <dbReference type="EMBL" id="MFC3532780.1"/>
    </source>
</evidence>
<gene>
    <name evidence="7" type="ORF">ACFOLG_11350</name>
</gene>
<evidence type="ECO:0000256" key="1">
    <source>
        <dbReference type="ARBA" id="ARBA00022714"/>
    </source>
</evidence>
<evidence type="ECO:0000256" key="3">
    <source>
        <dbReference type="ARBA" id="ARBA00023002"/>
    </source>
</evidence>
<evidence type="ECO:0000259" key="6">
    <source>
        <dbReference type="PROSITE" id="PS51296"/>
    </source>
</evidence>
<dbReference type="PROSITE" id="PS51296">
    <property type="entry name" value="RIESKE"/>
    <property type="match status" value="1"/>
</dbReference>
<evidence type="ECO:0000256" key="5">
    <source>
        <dbReference type="ARBA" id="ARBA00023014"/>
    </source>
</evidence>
<dbReference type="SUPFAM" id="SSF50022">
    <property type="entry name" value="ISP domain"/>
    <property type="match status" value="1"/>
</dbReference>
<feature type="domain" description="Rieske" evidence="6">
    <location>
        <begin position="19"/>
        <end position="124"/>
    </location>
</feature>
<dbReference type="PANTHER" id="PTHR21266">
    <property type="entry name" value="IRON-SULFUR DOMAIN CONTAINING PROTEIN"/>
    <property type="match status" value="1"/>
</dbReference>
<protein>
    <submittedName>
        <fullName evidence="7">Rieske 2Fe-2S domain-containing protein</fullName>
    </submittedName>
</protein>
<dbReference type="InterPro" id="IPR044043">
    <property type="entry name" value="VanA_C_cat"/>
</dbReference>
<dbReference type="SUPFAM" id="SSF55961">
    <property type="entry name" value="Bet v1-like"/>
    <property type="match status" value="1"/>
</dbReference>
<dbReference type="Gene3D" id="2.102.10.10">
    <property type="entry name" value="Rieske [2Fe-2S] iron-sulphur domain"/>
    <property type="match status" value="1"/>
</dbReference>
<dbReference type="PANTHER" id="PTHR21266:SF60">
    <property type="entry name" value="3-KETOSTEROID-9-ALPHA-MONOOXYGENASE, OXYGENASE COMPONENT"/>
    <property type="match status" value="1"/>
</dbReference>
<dbReference type="Pfam" id="PF00355">
    <property type="entry name" value="Rieske"/>
    <property type="match status" value="1"/>
</dbReference>
<dbReference type="Gene3D" id="3.90.380.10">
    <property type="entry name" value="Naphthalene 1,2-dioxygenase Alpha Subunit, Chain A, domain 1"/>
    <property type="match status" value="1"/>
</dbReference>
<dbReference type="Pfam" id="PF19112">
    <property type="entry name" value="VanA_C"/>
    <property type="match status" value="1"/>
</dbReference>
<sequence>MTTQTTLRQQAEQAMRRQWFPVARSVDLQDKPLAATLLGEKLVVYRTASGKAVVQESRCPHRGANLAQGEIKGENIACPYHGWQFAATTGRCSHVPSMEDQCKIPHTAAIRTHACVERYGHVWTTLEAPAFEMYDLAEWHGLELEWLAAEPLDSPTGVAVAIENFGDVSHFAYVHRGMMGQMSPLVEPLNVRRDGLDVWMDRPLSACQGEWATDGDCMMHYHMVAPGFIAITYKYDKLGTRVVAGFPCPVAYDDVKIFWGVANASDYRGESLEECLRLEKELYWEDLPVAAGIVPREIDWDGNFVEHSVQSDLYTLNYRRAYREFIERGNRPQAAAASQEQALV</sequence>
<accession>A0ABV7RJG9</accession>
<dbReference type="InterPro" id="IPR036922">
    <property type="entry name" value="Rieske_2Fe-2S_sf"/>
</dbReference>
<keyword evidence="4" id="KW-0408">Iron</keyword>
<reference evidence="8" key="1">
    <citation type="journal article" date="2019" name="Int. J. Syst. Evol. Microbiol.">
        <title>The Global Catalogue of Microorganisms (GCM) 10K type strain sequencing project: providing services to taxonomists for standard genome sequencing and annotation.</title>
        <authorList>
            <consortium name="The Broad Institute Genomics Platform"/>
            <consortium name="The Broad Institute Genome Sequencing Center for Infectious Disease"/>
            <person name="Wu L."/>
            <person name="Ma J."/>
        </authorList>
    </citation>
    <scope>NUCLEOTIDE SEQUENCE [LARGE SCALE GENOMIC DNA]</scope>
    <source>
        <strain evidence="8">KCTC 42742</strain>
    </source>
</reference>
<evidence type="ECO:0000256" key="4">
    <source>
        <dbReference type="ARBA" id="ARBA00023004"/>
    </source>
</evidence>
<keyword evidence="5" id="KW-0411">Iron-sulfur</keyword>
<evidence type="ECO:0000256" key="2">
    <source>
        <dbReference type="ARBA" id="ARBA00022723"/>
    </source>
</evidence>
<dbReference type="RefSeq" id="WP_386091805.1">
    <property type="nucleotide sequence ID" value="NZ_JBHRXN010000031.1"/>
</dbReference>
<keyword evidence="1" id="KW-0001">2Fe-2S</keyword>
<comment type="caution">
    <text evidence="7">The sequence shown here is derived from an EMBL/GenBank/DDBJ whole genome shotgun (WGS) entry which is preliminary data.</text>
</comment>
<organism evidence="7 8">
    <name type="scientific">Vogesella facilis</name>
    <dbReference type="NCBI Taxonomy" id="1655232"/>
    <lineage>
        <taxon>Bacteria</taxon>
        <taxon>Pseudomonadati</taxon>
        <taxon>Pseudomonadota</taxon>
        <taxon>Betaproteobacteria</taxon>
        <taxon>Neisseriales</taxon>
        <taxon>Chromobacteriaceae</taxon>
        <taxon>Vogesella</taxon>
    </lineage>
</organism>
<keyword evidence="8" id="KW-1185">Reference proteome</keyword>
<dbReference type="Proteomes" id="UP001595741">
    <property type="component" value="Unassembled WGS sequence"/>
</dbReference>
<evidence type="ECO:0000313" key="8">
    <source>
        <dbReference type="Proteomes" id="UP001595741"/>
    </source>
</evidence>
<keyword evidence="3" id="KW-0560">Oxidoreductase</keyword>
<keyword evidence="2" id="KW-0479">Metal-binding</keyword>